<evidence type="ECO:0000256" key="1">
    <source>
        <dbReference type="SAM" id="SignalP"/>
    </source>
</evidence>
<feature type="signal peptide" evidence="1">
    <location>
        <begin position="1"/>
        <end position="18"/>
    </location>
</feature>
<organism evidence="2 3">
    <name type="scientific">Shivajiella indica</name>
    <dbReference type="NCBI Taxonomy" id="872115"/>
    <lineage>
        <taxon>Bacteria</taxon>
        <taxon>Pseudomonadati</taxon>
        <taxon>Bacteroidota</taxon>
        <taxon>Cytophagia</taxon>
        <taxon>Cytophagales</taxon>
        <taxon>Cyclobacteriaceae</taxon>
        <taxon>Shivajiella</taxon>
    </lineage>
</organism>
<name>A0ABW5BDH0_9BACT</name>
<comment type="caution">
    <text evidence="2">The sequence shown here is derived from an EMBL/GenBank/DDBJ whole genome shotgun (WGS) entry which is preliminary data.</text>
</comment>
<accession>A0ABW5BDH0</accession>
<feature type="chain" id="PRO_5045655019" description="Adhesin domain-containing protein" evidence="1">
    <location>
        <begin position="19"/>
        <end position="309"/>
    </location>
</feature>
<keyword evidence="3" id="KW-1185">Reference proteome</keyword>
<dbReference type="Proteomes" id="UP001597414">
    <property type="component" value="Unassembled WGS sequence"/>
</dbReference>
<protein>
    <recommendedName>
        <fullName evidence="4">Adhesin domain-containing protein</fullName>
    </recommendedName>
</protein>
<dbReference type="RefSeq" id="WP_380806635.1">
    <property type="nucleotide sequence ID" value="NZ_JBHUIV010000034.1"/>
</dbReference>
<evidence type="ECO:0000313" key="2">
    <source>
        <dbReference type="EMBL" id="MFD2203730.1"/>
    </source>
</evidence>
<sequence>MKQLLFLFLILGPISCYAWQSNQDKPILSQEFSGQTIETLDFQTKGLSVQLNSWEEDRIYVEVLALRDNKPVSWDDPQLEKKLEAYQFNVQEVGNRLIIQVDYEKKSRLKSGKDNILLLFKVMSPPSKNSFFNTDGGSITLAGMDGKQQLKSHGGSIRAIDCKGEMSAESSGGSIFVDKFKGEVDLNSGGGSLRVDSFSGSIKANSSGGNMSLTDISGKAIALSEGGSIKASFVKPLEEISMTSKGAGIDLILPKELPMTVNFSGSIVVSKHLNFEGETKKTLVKGTINGGGIPVSAITSGANVRVDYN</sequence>
<dbReference type="PANTHER" id="PTHR34094:SF1">
    <property type="entry name" value="PROTEIN FAM185A"/>
    <property type="match status" value="1"/>
</dbReference>
<evidence type="ECO:0008006" key="4">
    <source>
        <dbReference type="Google" id="ProtNLM"/>
    </source>
</evidence>
<dbReference type="PANTHER" id="PTHR34094">
    <property type="match status" value="1"/>
</dbReference>
<reference evidence="3" key="1">
    <citation type="journal article" date="2019" name="Int. J. Syst. Evol. Microbiol.">
        <title>The Global Catalogue of Microorganisms (GCM) 10K type strain sequencing project: providing services to taxonomists for standard genome sequencing and annotation.</title>
        <authorList>
            <consortium name="The Broad Institute Genomics Platform"/>
            <consortium name="The Broad Institute Genome Sequencing Center for Infectious Disease"/>
            <person name="Wu L."/>
            <person name="Ma J."/>
        </authorList>
    </citation>
    <scope>NUCLEOTIDE SEQUENCE [LARGE SCALE GENOMIC DNA]</scope>
    <source>
        <strain evidence="3">KCTC 19812</strain>
    </source>
</reference>
<gene>
    <name evidence="2" type="ORF">ACFSKV_19295</name>
</gene>
<keyword evidence="1" id="KW-0732">Signal</keyword>
<dbReference type="EMBL" id="JBHUIV010000034">
    <property type="protein sequence ID" value="MFD2203730.1"/>
    <property type="molecule type" value="Genomic_DNA"/>
</dbReference>
<proteinExistence type="predicted"/>
<evidence type="ECO:0000313" key="3">
    <source>
        <dbReference type="Proteomes" id="UP001597414"/>
    </source>
</evidence>